<dbReference type="Proteomes" id="UP001344906">
    <property type="component" value="Unassembled WGS sequence"/>
</dbReference>
<evidence type="ECO:0000313" key="1">
    <source>
        <dbReference type="EMBL" id="GLV54373.1"/>
    </source>
</evidence>
<organism evidence="1 2">
    <name type="scientific">Dictyobacter halimunensis</name>
    <dbReference type="NCBI Taxonomy" id="3026934"/>
    <lineage>
        <taxon>Bacteria</taxon>
        <taxon>Bacillati</taxon>
        <taxon>Chloroflexota</taxon>
        <taxon>Ktedonobacteria</taxon>
        <taxon>Ktedonobacterales</taxon>
        <taxon>Dictyobacteraceae</taxon>
        <taxon>Dictyobacter</taxon>
    </lineage>
</organism>
<protein>
    <recommendedName>
        <fullName evidence="3">Helix-turn-helix domain-containing protein</fullName>
    </recommendedName>
</protein>
<dbReference type="EMBL" id="BSRI01000001">
    <property type="protein sequence ID" value="GLV54373.1"/>
    <property type="molecule type" value="Genomic_DNA"/>
</dbReference>
<proteinExistence type="predicted"/>
<dbReference type="RefSeq" id="WP_338248059.1">
    <property type="nucleotide sequence ID" value="NZ_BSRI01000001.1"/>
</dbReference>
<evidence type="ECO:0000313" key="2">
    <source>
        <dbReference type="Proteomes" id="UP001344906"/>
    </source>
</evidence>
<comment type="caution">
    <text evidence="1">The sequence shown here is derived from an EMBL/GenBank/DDBJ whole genome shotgun (WGS) entry which is preliminary data.</text>
</comment>
<keyword evidence="2" id="KW-1185">Reference proteome</keyword>
<sequence>MIKLEGEIYLNASEVAKSLGIPRHLFYANVKPSIKAHKIKPRKQLLYKQSDLGEFRGIELARKV</sequence>
<reference evidence="1 2" key="1">
    <citation type="submission" date="2023-02" db="EMBL/GenBank/DDBJ databases">
        <title>Dictyobacter halimunensis sp. nov., a new member of the class Ktedonobacteria from forest soil in a geothermal area.</title>
        <authorList>
            <person name="Rachmania M.K."/>
            <person name="Ningsih F."/>
            <person name="Sakai Y."/>
            <person name="Yabe S."/>
            <person name="Yokota A."/>
            <person name="Sjamsuridzal W."/>
        </authorList>
    </citation>
    <scope>NUCLEOTIDE SEQUENCE [LARGE SCALE GENOMIC DNA]</scope>
    <source>
        <strain evidence="1 2">S3.2.2.5</strain>
    </source>
</reference>
<evidence type="ECO:0008006" key="3">
    <source>
        <dbReference type="Google" id="ProtNLM"/>
    </source>
</evidence>
<accession>A0ABQ6FMY1</accession>
<name>A0ABQ6FMY1_9CHLR</name>
<gene>
    <name evidence="1" type="ORF">KDH_12210</name>
</gene>